<name>A0A940PT93_9MICO</name>
<sequence length="231" mass="23811">MATTPENHQPASAAGNEATQPNTYRAAPAPTMPQAQPAQQAPAQQAPAQQTPLTQTPAPVADQLTTPLPHLAAASQGGAYPQPVQTAQPTTQYPQPAPHSYPAPAPQHQYPQAPVQAQAPVQTQAPMLSHGQAKPQQSQLGLGAFGLGVNDGHGNLSGHGGQGGEVATTVTVAARAIRAARIRHSPRAAPACCSQVSPSVRCWAASWAVASQPLSRRTPASSPSRRARPDH</sequence>
<feature type="compositionally biased region" description="Low complexity" evidence="1">
    <location>
        <begin position="79"/>
        <end position="94"/>
    </location>
</feature>
<dbReference type="RefSeq" id="WP_245189806.1">
    <property type="nucleotide sequence ID" value="NZ_JAFIDA010000001.1"/>
</dbReference>
<protein>
    <submittedName>
        <fullName evidence="2">Pyruvate/2-oxoglutarate dehydrogenase complex dihydrolipoamide acyltransferase (E2) component</fullName>
    </submittedName>
</protein>
<evidence type="ECO:0000313" key="3">
    <source>
        <dbReference type="Proteomes" id="UP000675163"/>
    </source>
</evidence>
<keyword evidence="2" id="KW-0808">Transferase</keyword>
<comment type="caution">
    <text evidence="2">The sequence shown here is derived from an EMBL/GenBank/DDBJ whole genome shotgun (WGS) entry which is preliminary data.</text>
</comment>
<evidence type="ECO:0000256" key="1">
    <source>
        <dbReference type="SAM" id="MobiDB-lite"/>
    </source>
</evidence>
<reference evidence="2" key="1">
    <citation type="submission" date="2021-02" db="EMBL/GenBank/DDBJ databases">
        <title>Sequencing the genomes of 1000 actinobacteria strains.</title>
        <authorList>
            <person name="Klenk H.-P."/>
        </authorList>
    </citation>
    <scope>NUCLEOTIDE SEQUENCE</scope>
    <source>
        <strain evidence="2">DSM 22850</strain>
    </source>
</reference>
<proteinExistence type="predicted"/>
<feature type="region of interest" description="Disordered" evidence="1">
    <location>
        <begin position="1"/>
        <end position="110"/>
    </location>
</feature>
<evidence type="ECO:0000313" key="2">
    <source>
        <dbReference type="EMBL" id="MBP1324834.1"/>
    </source>
</evidence>
<feature type="compositionally biased region" description="Polar residues" evidence="1">
    <location>
        <begin position="1"/>
        <end position="10"/>
    </location>
</feature>
<keyword evidence="2" id="KW-0670">Pyruvate</keyword>
<accession>A0A940PT93</accession>
<dbReference type="GO" id="GO:0016746">
    <property type="term" value="F:acyltransferase activity"/>
    <property type="evidence" value="ECO:0007669"/>
    <property type="project" value="UniProtKB-KW"/>
</dbReference>
<dbReference type="EMBL" id="JAFIDA010000001">
    <property type="protein sequence ID" value="MBP1324834.1"/>
    <property type="molecule type" value="Genomic_DNA"/>
</dbReference>
<dbReference type="Proteomes" id="UP000675163">
    <property type="component" value="Unassembled WGS sequence"/>
</dbReference>
<feature type="compositionally biased region" description="Low complexity" evidence="1">
    <location>
        <begin position="26"/>
        <end position="59"/>
    </location>
</feature>
<gene>
    <name evidence="2" type="ORF">JOF28_000066</name>
</gene>
<keyword evidence="2" id="KW-0012">Acyltransferase</keyword>
<keyword evidence="3" id="KW-1185">Reference proteome</keyword>
<dbReference type="AlphaFoldDB" id="A0A940PT93"/>
<organism evidence="2 3">
    <name type="scientific">Leucobacter exalbidus</name>
    <dbReference type="NCBI Taxonomy" id="662960"/>
    <lineage>
        <taxon>Bacteria</taxon>
        <taxon>Bacillati</taxon>
        <taxon>Actinomycetota</taxon>
        <taxon>Actinomycetes</taxon>
        <taxon>Micrococcales</taxon>
        <taxon>Microbacteriaceae</taxon>
        <taxon>Leucobacter</taxon>
    </lineage>
</organism>
<feature type="compositionally biased region" description="Low complexity" evidence="1">
    <location>
        <begin position="213"/>
        <end position="224"/>
    </location>
</feature>
<feature type="region of interest" description="Disordered" evidence="1">
    <location>
        <begin position="211"/>
        <end position="231"/>
    </location>
</feature>
<feature type="compositionally biased region" description="Pro residues" evidence="1">
    <location>
        <begin position="95"/>
        <end position="105"/>
    </location>
</feature>